<dbReference type="EMBL" id="CP073346">
    <property type="protein sequence ID" value="UTW08823.1"/>
    <property type="molecule type" value="Genomic_DNA"/>
</dbReference>
<dbReference type="PANTHER" id="PTHR30537">
    <property type="entry name" value="HTH-TYPE TRANSCRIPTIONAL REGULATOR"/>
    <property type="match status" value="1"/>
</dbReference>
<evidence type="ECO:0000313" key="7">
    <source>
        <dbReference type="Proteomes" id="UP001059672"/>
    </source>
</evidence>
<dbReference type="SUPFAM" id="SSF46785">
    <property type="entry name" value="Winged helix' DNA-binding domain"/>
    <property type="match status" value="1"/>
</dbReference>
<dbReference type="Gene3D" id="1.10.10.10">
    <property type="entry name" value="Winged helix-like DNA-binding domain superfamily/Winged helix DNA-binding domain"/>
    <property type="match status" value="1"/>
</dbReference>
<dbReference type="InterPro" id="IPR000847">
    <property type="entry name" value="LysR_HTH_N"/>
</dbReference>
<proteinExistence type="inferred from homology"/>
<name>A0ABY5HB49_9PSED</name>
<sequence length="303" mass="33925">MARLPSLSALRAFEAAARHLSFTKAAQELHITQGAVSYQIRMLEDELGARLFLREKRTVVLTEGAQQLLPVLQRAFSEIAEGIATFSATSREERLTVALSTYFAIHWLSRRLGRFSNLHPDIQLRLQHPETNARPGVDGVDMVIMWKARDWAPQPGLNSQLLFSSAVSPVCSPALFENLAAPASSQGLRKQALLRDEVHYEAWSKWLKLAGFDDAGPTYDMKISDPNVYLQAAIDGRGWAMADELIADEISLKRLVRPFDISLEGYGYFVVCRDDALERPAVRAFHEWITGEAQTADKRTSRA</sequence>
<evidence type="ECO:0000256" key="4">
    <source>
        <dbReference type="ARBA" id="ARBA00023163"/>
    </source>
</evidence>
<comment type="similarity">
    <text evidence="1">Belongs to the LysR transcriptional regulatory family.</text>
</comment>
<reference evidence="6" key="1">
    <citation type="submission" date="2021-04" db="EMBL/GenBank/DDBJ databases">
        <title>Oceanospirillales bacteria with DddD are important DMSP degraders in coastal seawater.</title>
        <authorList>
            <person name="Liu J."/>
        </authorList>
    </citation>
    <scope>NUCLEOTIDE SEQUENCE</scope>
    <source>
        <strain evidence="6">D13-4</strain>
    </source>
</reference>
<dbReference type="InterPro" id="IPR005119">
    <property type="entry name" value="LysR_subst-bd"/>
</dbReference>
<protein>
    <submittedName>
        <fullName evidence="6">LysR family transcriptional regulator</fullName>
    </submittedName>
</protein>
<evidence type="ECO:0000256" key="2">
    <source>
        <dbReference type="ARBA" id="ARBA00023015"/>
    </source>
</evidence>
<dbReference type="Proteomes" id="UP001059672">
    <property type="component" value="Chromosome"/>
</dbReference>
<evidence type="ECO:0000256" key="1">
    <source>
        <dbReference type="ARBA" id="ARBA00009437"/>
    </source>
</evidence>
<dbReference type="RefSeq" id="WP_255839494.1">
    <property type="nucleotide sequence ID" value="NZ_CP073346.1"/>
</dbReference>
<evidence type="ECO:0000256" key="3">
    <source>
        <dbReference type="ARBA" id="ARBA00023125"/>
    </source>
</evidence>
<keyword evidence="3" id="KW-0238">DNA-binding</keyword>
<dbReference type="PRINTS" id="PR00039">
    <property type="entry name" value="HTHLYSR"/>
</dbReference>
<dbReference type="PROSITE" id="PS50931">
    <property type="entry name" value="HTH_LYSR"/>
    <property type="match status" value="1"/>
</dbReference>
<dbReference type="Pfam" id="PF03466">
    <property type="entry name" value="LysR_substrate"/>
    <property type="match status" value="1"/>
</dbReference>
<evidence type="ECO:0000259" key="5">
    <source>
        <dbReference type="PROSITE" id="PS50931"/>
    </source>
</evidence>
<dbReference type="Gene3D" id="3.40.190.10">
    <property type="entry name" value="Periplasmic binding protein-like II"/>
    <property type="match status" value="2"/>
</dbReference>
<dbReference type="InterPro" id="IPR036388">
    <property type="entry name" value="WH-like_DNA-bd_sf"/>
</dbReference>
<dbReference type="CDD" id="cd08432">
    <property type="entry name" value="PBP2_GcdR_TrpI_HvrB_AmpR_like"/>
    <property type="match status" value="1"/>
</dbReference>
<dbReference type="PANTHER" id="PTHR30537:SF26">
    <property type="entry name" value="GLYCINE CLEAVAGE SYSTEM TRANSCRIPTIONAL ACTIVATOR"/>
    <property type="match status" value="1"/>
</dbReference>
<feature type="domain" description="HTH lysR-type" evidence="5">
    <location>
        <begin position="5"/>
        <end position="62"/>
    </location>
</feature>
<dbReference type="Pfam" id="PF00126">
    <property type="entry name" value="HTH_1"/>
    <property type="match status" value="1"/>
</dbReference>
<gene>
    <name evidence="6" type="ORF">KDW96_05775</name>
</gene>
<dbReference type="SUPFAM" id="SSF53850">
    <property type="entry name" value="Periplasmic binding protein-like II"/>
    <property type="match status" value="1"/>
</dbReference>
<dbReference type="InterPro" id="IPR058163">
    <property type="entry name" value="LysR-type_TF_proteobact-type"/>
</dbReference>
<organism evidence="6 7">
    <name type="scientific">Pseudomonas benzenivorans</name>
    <dbReference type="NCBI Taxonomy" id="556533"/>
    <lineage>
        <taxon>Bacteria</taxon>
        <taxon>Pseudomonadati</taxon>
        <taxon>Pseudomonadota</taxon>
        <taxon>Gammaproteobacteria</taxon>
        <taxon>Pseudomonadales</taxon>
        <taxon>Pseudomonadaceae</taxon>
        <taxon>Pseudomonas</taxon>
    </lineage>
</organism>
<accession>A0ABY5HB49</accession>
<keyword evidence="7" id="KW-1185">Reference proteome</keyword>
<dbReference type="InterPro" id="IPR036390">
    <property type="entry name" value="WH_DNA-bd_sf"/>
</dbReference>
<evidence type="ECO:0000313" key="6">
    <source>
        <dbReference type="EMBL" id="UTW08823.1"/>
    </source>
</evidence>
<keyword evidence="4" id="KW-0804">Transcription</keyword>
<keyword evidence="2" id="KW-0805">Transcription regulation</keyword>